<name>A0AAN9MLA8_PHACN</name>
<evidence type="ECO:0000313" key="2">
    <source>
        <dbReference type="Proteomes" id="UP001374584"/>
    </source>
</evidence>
<proteinExistence type="predicted"/>
<evidence type="ECO:0000313" key="1">
    <source>
        <dbReference type="EMBL" id="KAK7356925.1"/>
    </source>
</evidence>
<comment type="caution">
    <text evidence="1">The sequence shown here is derived from an EMBL/GenBank/DDBJ whole genome shotgun (WGS) entry which is preliminary data.</text>
</comment>
<dbReference type="Proteomes" id="UP001374584">
    <property type="component" value="Unassembled WGS sequence"/>
</dbReference>
<accession>A0AAN9MLA8</accession>
<organism evidence="1 2">
    <name type="scientific">Phaseolus coccineus</name>
    <name type="common">Scarlet runner bean</name>
    <name type="synonym">Phaseolus multiflorus</name>
    <dbReference type="NCBI Taxonomy" id="3886"/>
    <lineage>
        <taxon>Eukaryota</taxon>
        <taxon>Viridiplantae</taxon>
        <taxon>Streptophyta</taxon>
        <taxon>Embryophyta</taxon>
        <taxon>Tracheophyta</taxon>
        <taxon>Spermatophyta</taxon>
        <taxon>Magnoliopsida</taxon>
        <taxon>eudicotyledons</taxon>
        <taxon>Gunneridae</taxon>
        <taxon>Pentapetalae</taxon>
        <taxon>rosids</taxon>
        <taxon>fabids</taxon>
        <taxon>Fabales</taxon>
        <taxon>Fabaceae</taxon>
        <taxon>Papilionoideae</taxon>
        <taxon>50 kb inversion clade</taxon>
        <taxon>NPAAA clade</taxon>
        <taxon>indigoferoid/millettioid clade</taxon>
        <taxon>Phaseoleae</taxon>
        <taxon>Phaseolus</taxon>
    </lineage>
</organism>
<dbReference type="AlphaFoldDB" id="A0AAN9MLA8"/>
<gene>
    <name evidence="1" type="ORF">VNO80_16205</name>
</gene>
<sequence length="144" mass="15584">MLKGEPFWVANSKWRSCGGRARGVEGPAIPREFEYNPYSSLDPPTVSLDSFCLGWETQRCVLAGKGDVDGGGNQIPVDGADIEIEMQTPSKKSHMSLIKCTKINLTLYFAEPISRLGNPVEELGDPELAMGVTPLRGNTANTKG</sequence>
<keyword evidence="2" id="KW-1185">Reference proteome</keyword>
<dbReference type="EMBL" id="JAYMYR010000006">
    <property type="protein sequence ID" value="KAK7356925.1"/>
    <property type="molecule type" value="Genomic_DNA"/>
</dbReference>
<reference evidence="1 2" key="1">
    <citation type="submission" date="2024-01" db="EMBL/GenBank/DDBJ databases">
        <title>The genomes of 5 underutilized Papilionoideae crops provide insights into root nodulation and disease resistanc.</title>
        <authorList>
            <person name="Jiang F."/>
        </authorList>
    </citation>
    <scope>NUCLEOTIDE SEQUENCE [LARGE SCALE GENOMIC DNA]</scope>
    <source>
        <strain evidence="1">JINMINGXINNONG_FW02</strain>
        <tissue evidence="1">Leaves</tissue>
    </source>
</reference>
<protein>
    <submittedName>
        <fullName evidence="1">Uncharacterized protein</fullName>
    </submittedName>
</protein>